<protein>
    <recommendedName>
        <fullName evidence="1">RGS domain-containing protein</fullName>
    </recommendedName>
</protein>
<organism evidence="2 3">
    <name type="scientific">Tritrichomonas musculus</name>
    <dbReference type="NCBI Taxonomy" id="1915356"/>
    <lineage>
        <taxon>Eukaryota</taxon>
        <taxon>Metamonada</taxon>
        <taxon>Parabasalia</taxon>
        <taxon>Tritrichomonadida</taxon>
        <taxon>Tritrichomonadidae</taxon>
        <taxon>Tritrichomonas</taxon>
    </lineage>
</organism>
<proteinExistence type="predicted"/>
<evidence type="ECO:0000313" key="3">
    <source>
        <dbReference type="Proteomes" id="UP001470230"/>
    </source>
</evidence>
<gene>
    <name evidence="2" type="ORF">M9Y10_024877</name>
</gene>
<dbReference type="Pfam" id="PF00615">
    <property type="entry name" value="RGS"/>
    <property type="match status" value="1"/>
</dbReference>
<name>A0ABR2HBF6_9EUKA</name>
<dbReference type="EMBL" id="JAPFFF010000034">
    <property type="protein sequence ID" value="KAK8843803.1"/>
    <property type="molecule type" value="Genomic_DNA"/>
</dbReference>
<evidence type="ECO:0000313" key="2">
    <source>
        <dbReference type="EMBL" id="KAK8843803.1"/>
    </source>
</evidence>
<dbReference type="InterPro" id="IPR036305">
    <property type="entry name" value="RGS_sf"/>
</dbReference>
<dbReference type="InterPro" id="IPR044926">
    <property type="entry name" value="RGS_subdomain_2"/>
</dbReference>
<dbReference type="PROSITE" id="PS50132">
    <property type="entry name" value="RGS"/>
    <property type="match status" value="1"/>
</dbReference>
<evidence type="ECO:0000259" key="1">
    <source>
        <dbReference type="PROSITE" id="PS50132"/>
    </source>
</evidence>
<feature type="domain" description="RGS" evidence="1">
    <location>
        <begin position="31"/>
        <end position="145"/>
    </location>
</feature>
<dbReference type="InterPro" id="IPR016137">
    <property type="entry name" value="RGS"/>
</dbReference>
<dbReference type="Proteomes" id="UP001470230">
    <property type="component" value="Unassembled WGS sequence"/>
</dbReference>
<comment type="caution">
    <text evidence="2">The sequence shown here is derived from an EMBL/GenBank/DDBJ whole genome shotgun (WGS) entry which is preliminary data.</text>
</comment>
<sequence length="160" mass="19193">MKYMREFLLQHVRNQFLETKSHSSAEKLLSTIDDMFNDANVFELFAEFCKNKLCPEYIYYIEDMAAYYNMKEDCKPLLFFDFRDKNFKEGAPYFLNIQVNVIKEIRAAKEPAPELLDKVLQLVYAVCKVQLIVEFKYSSKYIEYMSNPKNHRRRSSKKFN</sequence>
<reference evidence="2 3" key="1">
    <citation type="submission" date="2024-04" db="EMBL/GenBank/DDBJ databases">
        <title>Tritrichomonas musculus Genome.</title>
        <authorList>
            <person name="Alves-Ferreira E."/>
            <person name="Grigg M."/>
            <person name="Lorenzi H."/>
            <person name="Galac M."/>
        </authorList>
    </citation>
    <scope>NUCLEOTIDE SEQUENCE [LARGE SCALE GENOMIC DNA]</scope>
    <source>
        <strain evidence="2 3">EAF2021</strain>
    </source>
</reference>
<accession>A0ABR2HBF6</accession>
<dbReference type="Gene3D" id="1.10.167.10">
    <property type="entry name" value="Regulator of G-protein Signalling 4, domain 2"/>
    <property type="match status" value="1"/>
</dbReference>
<dbReference type="SUPFAM" id="SSF48097">
    <property type="entry name" value="Regulator of G-protein signaling, RGS"/>
    <property type="match status" value="1"/>
</dbReference>
<keyword evidence="3" id="KW-1185">Reference proteome</keyword>